<accession>A0A318XLQ6</accession>
<organism evidence="2 3">
    <name type="scientific">Ruminiclostridium sufflavum DSM 19573</name>
    <dbReference type="NCBI Taxonomy" id="1121337"/>
    <lineage>
        <taxon>Bacteria</taxon>
        <taxon>Bacillati</taxon>
        <taxon>Bacillota</taxon>
        <taxon>Clostridia</taxon>
        <taxon>Eubacteriales</taxon>
        <taxon>Oscillospiraceae</taxon>
        <taxon>Ruminiclostridium</taxon>
    </lineage>
</organism>
<dbReference type="Proteomes" id="UP000248132">
    <property type="component" value="Unassembled WGS sequence"/>
</dbReference>
<evidence type="ECO:0000313" key="3">
    <source>
        <dbReference type="Proteomes" id="UP000248132"/>
    </source>
</evidence>
<keyword evidence="3" id="KW-1185">Reference proteome</keyword>
<protein>
    <submittedName>
        <fullName evidence="2">Uncharacterized protein DUF2752</fullName>
    </submittedName>
</protein>
<dbReference type="InterPro" id="IPR021215">
    <property type="entry name" value="DUF2752"/>
</dbReference>
<dbReference type="OrthoDB" id="9815897at2"/>
<comment type="caution">
    <text evidence="2">The sequence shown here is derived from an EMBL/GenBank/DDBJ whole genome shotgun (WGS) entry which is preliminary data.</text>
</comment>
<evidence type="ECO:0000256" key="1">
    <source>
        <dbReference type="SAM" id="Phobius"/>
    </source>
</evidence>
<dbReference type="RefSeq" id="WP_110461970.1">
    <property type="nucleotide sequence ID" value="NZ_QKMR01000010.1"/>
</dbReference>
<feature type="transmembrane region" description="Helical" evidence="1">
    <location>
        <begin position="75"/>
        <end position="97"/>
    </location>
</feature>
<sequence>MHKKPFLMKLIVCVLPIFAAALVYIFKNYIYNLSTHFPACPIYNYFGIYCPGCGNTRSVQNLLNGDMLGSLKYNITPVFFIIVGAFAYLELIFYIFGLPARILPRNKRFWAVVIFIFLLYFIIRNFIPLY</sequence>
<proteinExistence type="predicted"/>
<gene>
    <name evidence="2" type="ORF">LY28_01934</name>
</gene>
<keyword evidence="1" id="KW-1133">Transmembrane helix</keyword>
<keyword evidence="1" id="KW-0472">Membrane</keyword>
<dbReference type="Pfam" id="PF10825">
    <property type="entry name" value="DUF2752"/>
    <property type="match status" value="1"/>
</dbReference>
<name>A0A318XLQ6_9FIRM</name>
<keyword evidence="1" id="KW-0812">Transmembrane</keyword>
<dbReference type="AlphaFoldDB" id="A0A318XLQ6"/>
<reference evidence="2 3" key="1">
    <citation type="submission" date="2018-06" db="EMBL/GenBank/DDBJ databases">
        <title>Genomic Encyclopedia of Type Strains, Phase I: the one thousand microbial genomes (KMG-I) project.</title>
        <authorList>
            <person name="Kyrpides N."/>
        </authorList>
    </citation>
    <scope>NUCLEOTIDE SEQUENCE [LARGE SCALE GENOMIC DNA]</scope>
    <source>
        <strain evidence="2 3">DSM 19573</strain>
    </source>
</reference>
<feature type="transmembrane region" description="Helical" evidence="1">
    <location>
        <begin position="7"/>
        <end position="26"/>
    </location>
</feature>
<feature type="transmembrane region" description="Helical" evidence="1">
    <location>
        <begin position="109"/>
        <end position="127"/>
    </location>
</feature>
<evidence type="ECO:0000313" key="2">
    <source>
        <dbReference type="EMBL" id="PYG87566.1"/>
    </source>
</evidence>
<dbReference type="EMBL" id="QKMR01000010">
    <property type="protein sequence ID" value="PYG87566.1"/>
    <property type="molecule type" value="Genomic_DNA"/>
</dbReference>